<evidence type="ECO:0000256" key="3">
    <source>
        <dbReference type="ARBA" id="ARBA00022723"/>
    </source>
</evidence>
<feature type="binding site" description="axial binding residue" evidence="6">
    <location>
        <position position="55"/>
    </location>
    <ligand>
        <name>heme c</name>
        <dbReference type="ChEBI" id="CHEBI:61717"/>
        <label>1</label>
    </ligand>
    <ligandPart>
        <name>Fe</name>
        <dbReference type="ChEBI" id="CHEBI:18248"/>
    </ligandPart>
</feature>
<evidence type="ECO:0000259" key="8">
    <source>
        <dbReference type="Pfam" id="PF02085"/>
    </source>
</evidence>
<sequence length="150" mass="16446">MKAKSLVIITLIVGIAALFLSASIFAGSTIPDTIKLETKGYESQKGAVQFAHKKHTEEYKITCGDCHHDAKGKPLADLKATDKVQSCIECHKKPGTKPKGKDAPKLSDKETLEYNAEAFHKNCIECHKAYNKKNNTKAAPYTCAKCHAKK</sequence>
<protein>
    <recommendedName>
        <fullName evidence="8">Class III cytochrome C domain-containing protein</fullName>
    </recommendedName>
</protein>
<dbReference type="Gene3D" id="3.90.10.10">
    <property type="entry name" value="Cytochrome C3"/>
    <property type="match status" value="1"/>
</dbReference>
<keyword evidence="3 6" id="KW-0479">Metal-binding</keyword>
<reference evidence="9" key="1">
    <citation type="journal article" date="2011" name="Environ. Microbiol.">
        <title>Genomic insights into the metabolic potential of the polycyclic aromatic hydrocarbon degrading sulfate-reducing Deltaproteobacterium N47.</title>
        <authorList>
            <person name="Bergmann F."/>
            <person name="Selesi D."/>
            <person name="Weinmaier T."/>
            <person name="Tischler P."/>
            <person name="Rattei T."/>
            <person name="Meckenstock R.U."/>
        </authorList>
    </citation>
    <scope>NUCLEOTIDE SEQUENCE</scope>
</reference>
<dbReference type="InterPro" id="IPR020942">
    <property type="entry name" value="Cyt_c_III_dom"/>
</dbReference>
<evidence type="ECO:0000313" key="9">
    <source>
        <dbReference type="EMBL" id="CBX27765.1"/>
    </source>
</evidence>
<feature type="binding site" description="axial binding residue" evidence="6">
    <location>
        <position position="52"/>
    </location>
    <ligand>
        <name>heme c</name>
        <dbReference type="ChEBI" id="CHEBI:61717"/>
        <label>1</label>
    </ligand>
    <ligandPart>
        <name>Fe</name>
        <dbReference type="ChEBI" id="CHEBI:18248"/>
    </ligandPart>
</feature>
<feature type="binding site" description="covalent" evidence="6">
    <location>
        <position position="67"/>
    </location>
    <ligand>
        <name>heme c</name>
        <dbReference type="ChEBI" id="CHEBI:61717"/>
        <label>1</label>
    </ligand>
</feature>
<dbReference type="SUPFAM" id="SSF48695">
    <property type="entry name" value="Multiheme cytochromes"/>
    <property type="match status" value="1"/>
</dbReference>
<evidence type="ECO:0000256" key="1">
    <source>
        <dbReference type="ARBA" id="ARBA00022448"/>
    </source>
</evidence>
<accession>E1YB88</accession>
<evidence type="ECO:0000256" key="5">
    <source>
        <dbReference type="ARBA" id="ARBA00023004"/>
    </source>
</evidence>
<feature type="binding site" description="axial binding residue" evidence="6">
    <location>
        <position position="127"/>
    </location>
    <ligand>
        <name>heme c</name>
        <dbReference type="ChEBI" id="CHEBI:61717"/>
        <label>1</label>
    </ligand>
    <ligandPart>
        <name>Fe</name>
        <dbReference type="ChEBI" id="CHEBI:18248"/>
    </ligandPart>
</feature>
<feature type="binding site" description="axial binding residue" evidence="6">
    <location>
        <position position="123"/>
    </location>
    <ligand>
        <name>heme c</name>
        <dbReference type="ChEBI" id="CHEBI:61717"/>
        <label>1</label>
    </ligand>
    <ligandPart>
        <name>Fe</name>
        <dbReference type="ChEBI" id="CHEBI:18248"/>
    </ligandPart>
</feature>
<evidence type="ECO:0000256" key="2">
    <source>
        <dbReference type="ARBA" id="ARBA00022617"/>
    </source>
</evidence>
<dbReference type="CDD" id="cd08168">
    <property type="entry name" value="Cytochrom_C3"/>
    <property type="match status" value="1"/>
</dbReference>
<feature type="binding site" description="axial binding residue" evidence="6">
    <location>
        <position position="68"/>
    </location>
    <ligand>
        <name>heme c</name>
        <dbReference type="ChEBI" id="CHEBI:61717"/>
        <label>1</label>
    </ligand>
    <ligandPart>
        <name>Fe</name>
        <dbReference type="ChEBI" id="CHEBI:18248"/>
    </ligandPart>
</feature>
<proteinExistence type="predicted"/>
<feature type="binding site" description="axial binding residue" evidence="6">
    <location>
        <position position="143"/>
    </location>
    <ligand>
        <name>heme c</name>
        <dbReference type="ChEBI" id="CHEBI:61717"/>
        <label>1</label>
    </ligand>
    <ligandPart>
        <name>Fe</name>
        <dbReference type="ChEBI" id="CHEBI:18248"/>
    </ligandPart>
</feature>
<dbReference type="EMBL" id="FR695867">
    <property type="protein sequence ID" value="CBX27765.1"/>
    <property type="molecule type" value="Genomic_DNA"/>
</dbReference>
<comment type="cofactor">
    <cofactor evidence="6">
        <name>heme c</name>
        <dbReference type="ChEBI" id="CHEBI:61717"/>
    </cofactor>
    <text evidence="6">Binds 4 heme c groups covalently per monomer.</text>
</comment>
<feature type="binding site" description="axial binding residue" evidence="6">
    <location>
        <position position="91"/>
    </location>
    <ligand>
        <name>heme c</name>
        <dbReference type="ChEBI" id="CHEBI:61717"/>
        <label>1</label>
    </ligand>
    <ligandPart>
        <name>Fe</name>
        <dbReference type="ChEBI" id="CHEBI:18248"/>
    </ligandPart>
</feature>
<dbReference type="Pfam" id="PF02085">
    <property type="entry name" value="Cytochrom_CIII"/>
    <property type="match status" value="1"/>
</dbReference>
<dbReference type="InterPro" id="IPR036280">
    <property type="entry name" value="Multihaem_cyt_sf"/>
</dbReference>
<dbReference type="GO" id="GO:0009055">
    <property type="term" value="F:electron transfer activity"/>
    <property type="evidence" value="ECO:0007669"/>
    <property type="project" value="InterPro"/>
</dbReference>
<dbReference type="InterPro" id="IPR002322">
    <property type="entry name" value="Cyt_c_III"/>
</dbReference>
<gene>
    <name evidence="9" type="ORF">N47_C18230</name>
</gene>
<feature type="binding site" description="axial binding residue" evidence="6">
    <location>
        <position position="126"/>
    </location>
    <ligand>
        <name>heme c</name>
        <dbReference type="ChEBI" id="CHEBI:61717"/>
        <label>1</label>
    </ligand>
    <ligandPart>
        <name>Fe</name>
        <dbReference type="ChEBI" id="CHEBI:18248"/>
    </ligandPart>
</feature>
<evidence type="ECO:0000256" key="6">
    <source>
        <dbReference type="PIRSR" id="PIRSR602322-1"/>
    </source>
</evidence>
<keyword evidence="7" id="KW-0732">Signal</keyword>
<evidence type="ECO:0000256" key="7">
    <source>
        <dbReference type="SAM" id="SignalP"/>
    </source>
</evidence>
<feature type="binding site" description="axial binding residue" evidence="6">
    <location>
        <position position="63"/>
    </location>
    <ligand>
        <name>heme c</name>
        <dbReference type="ChEBI" id="CHEBI:61717"/>
        <label>1</label>
    </ligand>
    <ligandPart>
        <name>Fe</name>
        <dbReference type="ChEBI" id="CHEBI:18248"/>
    </ligandPart>
</feature>
<dbReference type="AlphaFoldDB" id="E1YB88"/>
<dbReference type="PRINTS" id="PR00609">
    <property type="entry name" value="CYTOCHROMEC3"/>
</dbReference>
<feature type="domain" description="Class III cytochrome C" evidence="8">
    <location>
        <begin position="41"/>
        <end position="147"/>
    </location>
</feature>
<dbReference type="GO" id="GO:0046872">
    <property type="term" value="F:metal ion binding"/>
    <property type="evidence" value="ECO:0007669"/>
    <property type="project" value="UniProtKB-KW"/>
</dbReference>
<feature type="binding site" description="axial binding residue" evidence="6">
    <location>
        <position position="66"/>
    </location>
    <ligand>
        <name>heme c</name>
        <dbReference type="ChEBI" id="CHEBI:61717"/>
        <label>1</label>
    </ligand>
    <ligandPart>
        <name>Fe</name>
        <dbReference type="ChEBI" id="CHEBI:18248"/>
    </ligandPart>
</feature>
<keyword evidence="4" id="KW-0249">Electron transport</keyword>
<keyword evidence="1" id="KW-0813">Transport</keyword>
<keyword evidence="5 6" id="KW-0408">Iron</keyword>
<feature type="binding site" description="axial binding residue" evidence="6">
    <location>
        <position position="90"/>
    </location>
    <ligand>
        <name>heme c</name>
        <dbReference type="ChEBI" id="CHEBI:61717"/>
        <label>1</label>
    </ligand>
    <ligandPart>
        <name>Fe</name>
        <dbReference type="ChEBI" id="CHEBI:18248"/>
    </ligandPart>
</feature>
<organism evidence="9">
    <name type="scientific">uncultured Desulfobacterium sp</name>
    <dbReference type="NCBI Taxonomy" id="201089"/>
    <lineage>
        <taxon>Bacteria</taxon>
        <taxon>Pseudomonadati</taxon>
        <taxon>Thermodesulfobacteriota</taxon>
        <taxon>Desulfobacteria</taxon>
        <taxon>Desulfobacterales</taxon>
        <taxon>Desulfobacteriaceae</taxon>
        <taxon>Desulfobacterium</taxon>
        <taxon>environmental samples</taxon>
    </lineage>
</organism>
<keyword evidence="2 6" id="KW-0349">Heme</keyword>
<feature type="binding site" description="axial binding residue" evidence="6">
    <location>
        <position position="147"/>
    </location>
    <ligand>
        <name>heme c</name>
        <dbReference type="ChEBI" id="CHEBI:61717"/>
        <label>1</label>
    </ligand>
    <ligandPart>
        <name>Fe</name>
        <dbReference type="ChEBI" id="CHEBI:18248"/>
    </ligandPart>
</feature>
<feature type="binding site" description="axial binding residue" evidence="6">
    <location>
        <position position="146"/>
    </location>
    <ligand>
        <name>heme c</name>
        <dbReference type="ChEBI" id="CHEBI:61717"/>
        <label>1</label>
    </ligand>
    <ligandPart>
        <name>Fe</name>
        <dbReference type="ChEBI" id="CHEBI:18248"/>
    </ligandPart>
</feature>
<feature type="chain" id="PRO_5003154995" description="Class III cytochrome C domain-containing protein" evidence="7">
    <location>
        <begin position="27"/>
        <end position="150"/>
    </location>
</feature>
<feature type="signal peptide" evidence="7">
    <location>
        <begin position="1"/>
        <end position="26"/>
    </location>
</feature>
<dbReference type="GO" id="GO:0020037">
    <property type="term" value="F:heme binding"/>
    <property type="evidence" value="ECO:0007669"/>
    <property type="project" value="InterPro"/>
</dbReference>
<name>E1YB88_9BACT</name>
<evidence type="ECO:0000256" key="4">
    <source>
        <dbReference type="ARBA" id="ARBA00022982"/>
    </source>
</evidence>